<dbReference type="Proteomes" id="UP000243502">
    <property type="component" value="Chromosome 4"/>
</dbReference>
<accession>A0A2I8F4T0</accession>
<gene>
    <name evidence="1" type="ORF">C2L65_44925</name>
</gene>
<evidence type="ECO:0000313" key="2">
    <source>
        <dbReference type="Proteomes" id="UP000243502"/>
    </source>
</evidence>
<name>A0A2I8F4T0_9BURK</name>
<dbReference type="KEGG" id="pter:C2L65_44925"/>
<protein>
    <submittedName>
        <fullName evidence="1">Uncharacterized protein</fullName>
    </submittedName>
</protein>
<dbReference type="EMBL" id="CP026114">
    <property type="protein sequence ID" value="AUT66728.1"/>
    <property type="molecule type" value="Genomic_DNA"/>
</dbReference>
<sequence length="69" mass="7898">MQHDVSDQSLINSHFDDLFAVISGRAEKAMMEVLARYNVTVCLETVLSLEQLIENLPIDDYGFTMRLLH</sequence>
<evidence type="ECO:0000313" key="1">
    <source>
        <dbReference type="EMBL" id="AUT66728.1"/>
    </source>
</evidence>
<dbReference type="AlphaFoldDB" id="A0A2I8F4T0"/>
<proteinExistence type="predicted"/>
<organism evidence="1 2">
    <name type="scientific">Paraburkholderia terrae</name>
    <dbReference type="NCBI Taxonomy" id="311230"/>
    <lineage>
        <taxon>Bacteria</taxon>
        <taxon>Pseudomonadati</taxon>
        <taxon>Pseudomonadota</taxon>
        <taxon>Betaproteobacteria</taxon>
        <taxon>Burkholderiales</taxon>
        <taxon>Burkholderiaceae</taxon>
        <taxon>Paraburkholderia</taxon>
    </lineage>
</organism>
<reference evidence="1 2" key="1">
    <citation type="submission" date="2018-01" db="EMBL/GenBank/DDBJ databases">
        <title>Species boundaries and ecological features among Paraburkholderia terrae DSMZ17804T, P. hospita DSMZ17164T and P. caribensis DSMZ13236T.</title>
        <authorList>
            <person name="Pratama A.A."/>
        </authorList>
    </citation>
    <scope>NUCLEOTIDE SEQUENCE [LARGE SCALE GENOMIC DNA]</scope>
    <source>
        <strain evidence="1 2">DSM 17804</strain>
    </source>
</reference>